<dbReference type="Pfam" id="PF01022">
    <property type="entry name" value="HTH_5"/>
    <property type="match status" value="1"/>
</dbReference>
<keyword evidence="2" id="KW-0238">DNA-binding</keyword>
<dbReference type="EMBL" id="FQZS01000004">
    <property type="protein sequence ID" value="SHI51227.1"/>
    <property type="molecule type" value="Genomic_DNA"/>
</dbReference>
<name>A0A1M6BRC3_9FIRM</name>
<evidence type="ECO:0000256" key="1">
    <source>
        <dbReference type="ARBA" id="ARBA00023015"/>
    </source>
</evidence>
<dbReference type="Proteomes" id="UP000184442">
    <property type="component" value="Unassembled WGS sequence"/>
</dbReference>
<evidence type="ECO:0000313" key="5">
    <source>
        <dbReference type="EMBL" id="SHI51227.1"/>
    </source>
</evidence>
<dbReference type="CDD" id="cd00090">
    <property type="entry name" value="HTH_ARSR"/>
    <property type="match status" value="1"/>
</dbReference>
<dbReference type="GO" id="GO:0003700">
    <property type="term" value="F:DNA-binding transcription factor activity"/>
    <property type="evidence" value="ECO:0007669"/>
    <property type="project" value="InterPro"/>
</dbReference>
<dbReference type="InterPro" id="IPR036388">
    <property type="entry name" value="WH-like_DNA-bd_sf"/>
</dbReference>
<gene>
    <name evidence="5" type="ORF">SAMN02745176_00497</name>
</gene>
<reference evidence="5 6" key="1">
    <citation type="submission" date="2016-11" db="EMBL/GenBank/DDBJ databases">
        <authorList>
            <person name="Jaros S."/>
            <person name="Januszkiewicz K."/>
            <person name="Wedrychowicz H."/>
        </authorList>
    </citation>
    <scope>NUCLEOTIDE SEQUENCE [LARGE SCALE GENOMIC DNA]</scope>
    <source>
        <strain evidence="5 6">DSM 19022</strain>
    </source>
</reference>
<dbReference type="InterPro" id="IPR036390">
    <property type="entry name" value="WH_DNA-bd_sf"/>
</dbReference>
<evidence type="ECO:0000259" key="4">
    <source>
        <dbReference type="PROSITE" id="PS50987"/>
    </source>
</evidence>
<evidence type="ECO:0000256" key="3">
    <source>
        <dbReference type="ARBA" id="ARBA00023163"/>
    </source>
</evidence>
<evidence type="ECO:0000313" key="6">
    <source>
        <dbReference type="Proteomes" id="UP000184442"/>
    </source>
</evidence>
<dbReference type="PROSITE" id="PS50987">
    <property type="entry name" value="HTH_ARSR_2"/>
    <property type="match status" value="1"/>
</dbReference>
<keyword evidence="3" id="KW-0804">Transcription</keyword>
<keyword evidence="6" id="KW-1185">Reference proteome</keyword>
<dbReference type="PANTHER" id="PTHR43132">
    <property type="entry name" value="ARSENICAL RESISTANCE OPERON REPRESSOR ARSR-RELATED"/>
    <property type="match status" value="1"/>
</dbReference>
<dbReference type="InterPro" id="IPR011991">
    <property type="entry name" value="ArsR-like_HTH"/>
</dbReference>
<organism evidence="5 6">
    <name type="scientific">Lutispora thermophila DSM 19022</name>
    <dbReference type="NCBI Taxonomy" id="1122184"/>
    <lineage>
        <taxon>Bacteria</taxon>
        <taxon>Bacillati</taxon>
        <taxon>Bacillota</taxon>
        <taxon>Clostridia</taxon>
        <taxon>Lutisporales</taxon>
        <taxon>Lutisporaceae</taxon>
        <taxon>Lutispora</taxon>
    </lineage>
</organism>
<protein>
    <submittedName>
        <fullName evidence="5">Transcriptional regulator, ArsR family</fullName>
    </submittedName>
</protein>
<accession>A0A1M6BRC3</accession>
<dbReference type="Gene3D" id="1.10.10.10">
    <property type="entry name" value="Winged helix-like DNA-binding domain superfamily/Winged helix DNA-binding domain"/>
    <property type="match status" value="1"/>
</dbReference>
<dbReference type="PANTHER" id="PTHR43132:SF6">
    <property type="entry name" value="HTH-TYPE TRANSCRIPTIONAL REPRESSOR CZRA"/>
    <property type="match status" value="1"/>
</dbReference>
<dbReference type="OrthoDB" id="9794330at2"/>
<dbReference type="InterPro" id="IPR051011">
    <property type="entry name" value="Metal_resp_trans_reg"/>
</dbReference>
<dbReference type="RefSeq" id="WP_073024178.1">
    <property type="nucleotide sequence ID" value="NZ_FQZS01000004.1"/>
</dbReference>
<dbReference type="PRINTS" id="PR00778">
    <property type="entry name" value="HTHARSR"/>
</dbReference>
<dbReference type="SMART" id="SM00418">
    <property type="entry name" value="HTH_ARSR"/>
    <property type="match status" value="1"/>
</dbReference>
<dbReference type="InterPro" id="IPR001845">
    <property type="entry name" value="HTH_ArsR_DNA-bd_dom"/>
</dbReference>
<evidence type="ECO:0000256" key="2">
    <source>
        <dbReference type="ARBA" id="ARBA00023125"/>
    </source>
</evidence>
<proteinExistence type="predicted"/>
<sequence length="120" mass="13851">MADDKAKVDCCGVINEDLVKRISENMPDDDLLYDMADLFRVFGDSTRVKIIYVLFESEMCVCDIATILNMNQSAISHQLRVLKDARLVKYRRDGKTIYYSLDDEHVKQLFDQAMAHLMHG</sequence>
<keyword evidence="1" id="KW-0805">Transcription regulation</keyword>
<dbReference type="GO" id="GO:0003677">
    <property type="term" value="F:DNA binding"/>
    <property type="evidence" value="ECO:0007669"/>
    <property type="project" value="UniProtKB-KW"/>
</dbReference>
<dbReference type="NCBIfam" id="NF033788">
    <property type="entry name" value="HTH_metalloreg"/>
    <property type="match status" value="1"/>
</dbReference>
<dbReference type="SUPFAM" id="SSF46785">
    <property type="entry name" value="Winged helix' DNA-binding domain"/>
    <property type="match status" value="1"/>
</dbReference>
<feature type="domain" description="HTH arsR-type" evidence="4">
    <location>
        <begin position="27"/>
        <end position="120"/>
    </location>
</feature>
<dbReference type="STRING" id="1122184.SAMN02745176_00497"/>
<dbReference type="AlphaFoldDB" id="A0A1M6BRC3"/>